<feature type="transmembrane region" description="Helical" evidence="1">
    <location>
        <begin position="62"/>
        <end position="94"/>
    </location>
</feature>
<organism evidence="2 3">
    <name type="scientific">Saccharopolyspora shandongensis</name>
    <dbReference type="NCBI Taxonomy" id="418495"/>
    <lineage>
        <taxon>Bacteria</taxon>
        <taxon>Bacillati</taxon>
        <taxon>Actinomycetota</taxon>
        <taxon>Actinomycetes</taxon>
        <taxon>Pseudonocardiales</taxon>
        <taxon>Pseudonocardiaceae</taxon>
        <taxon>Saccharopolyspora</taxon>
    </lineage>
</organism>
<keyword evidence="1" id="KW-0472">Membrane</keyword>
<keyword evidence="3" id="KW-1185">Reference proteome</keyword>
<evidence type="ECO:0008006" key="4">
    <source>
        <dbReference type="Google" id="ProtNLM"/>
    </source>
</evidence>
<dbReference type="InterPro" id="IPR021401">
    <property type="entry name" value="DUF3040"/>
</dbReference>
<protein>
    <recommendedName>
        <fullName evidence="4">DUF3040 domain-containing protein</fullName>
    </recommendedName>
</protein>
<proteinExistence type="predicted"/>
<sequence length="103" mass="11774">MQYLFNEADGPWEVAMLPRDERRRLREIEQQLIGDDPKLARRLTETSTWRRIWALMSPRMTLAVFAALVAVVCLFLGEGGGVLAAGTLAAVVFFSRDWHIRLE</sequence>
<dbReference type="Proteomes" id="UP000199529">
    <property type="component" value="Unassembled WGS sequence"/>
</dbReference>
<dbReference type="Pfam" id="PF11239">
    <property type="entry name" value="DUF3040"/>
    <property type="match status" value="1"/>
</dbReference>
<gene>
    <name evidence="2" type="ORF">SAMN05216215_105632</name>
</gene>
<name>A0A1H3RNC3_9PSEU</name>
<accession>A0A1H3RNC3</accession>
<keyword evidence="1" id="KW-1133">Transmembrane helix</keyword>
<reference evidence="3" key="1">
    <citation type="submission" date="2016-10" db="EMBL/GenBank/DDBJ databases">
        <authorList>
            <person name="Varghese N."/>
            <person name="Submissions S."/>
        </authorList>
    </citation>
    <scope>NUCLEOTIDE SEQUENCE [LARGE SCALE GENOMIC DNA]</scope>
    <source>
        <strain evidence="3">CGMCC 4.3530</strain>
    </source>
</reference>
<dbReference type="AlphaFoldDB" id="A0A1H3RNC3"/>
<dbReference type="EMBL" id="FNOK01000056">
    <property type="protein sequence ID" value="SDZ27186.1"/>
    <property type="molecule type" value="Genomic_DNA"/>
</dbReference>
<evidence type="ECO:0000313" key="2">
    <source>
        <dbReference type="EMBL" id="SDZ27186.1"/>
    </source>
</evidence>
<evidence type="ECO:0000256" key="1">
    <source>
        <dbReference type="SAM" id="Phobius"/>
    </source>
</evidence>
<keyword evidence="1" id="KW-0812">Transmembrane</keyword>
<evidence type="ECO:0000313" key="3">
    <source>
        <dbReference type="Proteomes" id="UP000199529"/>
    </source>
</evidence>